<evidence type="ECO:0000313" key="2">
    <source>
        <dbReference type="Proteomes" id="UP001596414"/>
    </source>
</evidence>
<name>A0ABD5X2J9_9EURY</name>
<sequence>MTKQSNHQRYGPEQLSEYPDVDLDWAHSDTDDPTKLTIFDPATPHIAAAWITVDSEACCSLERAR</sequence>
<dbReference type="AlphaFoldDB" id="A0ABD5X2J9"/>
<evidence type="ECO:0000313" key="1">
    <source>
        <dbReference type="EMBL" id="MFC7125315.1"/>
    </source>
</evidence>
<dbReference type="Proteomes" id="UP001596414">
    <property type="component" value="Unassembled WGS sequence"/>
</dbReference>
<organism evidence="1 2">
    <name type="scientific">Halovenus rubra</name>
    <dbReference type="NCBI Taxonomy" id="869890"/>
    <lineage>
        <taxon>Archaea</taxon>
        <taxon>Methanobacteriati</taxon>
        <taxon>Methanobacteriota</taxon>
        <taxon>Stenosarchaea group</taxon>
        <taxon>Halobacteria</taxon>
        <taxon>Halobacteriales</taxon>
        <taxon>Haloarculaceae</taxon>
        <taxon>Halovenus</taxon>
    </lineage>
</organism>
<reference evidence="1 2" key="1">
    <citation type="journal article" date="2014" name="Int. J. Syst. Evol. Microbiol.">
        <title>Complete genome sequence of Corynebacterium casei LMG S-19264T (=DSM 44701T), isolated from a smear-ripened cheese.</title>
        <authorList>
            <consortium name="US DOE Joint Genome Institute (JGI-PGF)"/>
            <person name="Walter F."/>
            <person name="Albersmeier A."/>
            <person name="Kalinowski J."/>
            <person name="Ruckert C."/>
        </authorList>
    </citation>
    <scope>NUCLEOTIDE SEQUENCE [LARGE SCALE GENOMIC DNA]</scope>
    <source>
        <strain evidence="1 2">CGMCC 4.7215</strain>
    </source>
</reference>
<gene>
    <name evidence="1" type="ORF">ACFQJ7_04580</name>
</gene>
<proteinExistence type="predicted"/>
<dbReference type="EMBL" id="JBHSZQ010000004">
    <property type="protein sequence ID" value="MFC7125315.1"/>
    <property type="molecule type" value="Genomic_DNA"/>
</dbReference>
<comment type="caution">
    <text evidence="1">The sequence shown here is derived from an EMBL/GenBank/DDBJ whole genome shotgun (WGS) entry which is preliminary data.</text>
</comment>
<protein>
    <submittedName>
        <fullName evidence="1">Uncharacterized protein</fullName>
    </submittedName>
</protein>
<accession>A0ABD5X2J9</accession>
<dbReference type="RefSeq" id="WP_267636309.1">
    <property type="nucleotide sequence ID" value="NZ_JAODIY010000004.1"/>
</dbReference>